<proteinExistence type="predicted"/>
<organism evidence="2 3">
    <name type="scientific">Mycolicibacterium nivoides</name>
    <dbReference type="NCBI Taxonomy" id="2487344"/>
    <lineage>
        <taxon>Bacteria</taxon>
        <taxon>Bacillati</taxon>
        <taxon>Actinomycetota</taxon>
        <taxon>Actinomycetes</taxon>
        <taxon>Mycobacteriales</taxon>
        <taxon>Mycobacteriaceae</taxon>
        <taxon>Mycolicibacterium</taxon>
    </lineage>
</organism>
<accession>A0ABW9L5C0</accession>
<feature type="region of interest" description="Disordered" evidence="1">
    <location>
        <begin position="1"/>
        <end position="32"/>
    </location>
</feature>
<gene>
    <name evidence="2" type="ORF">ACK4CT_08080</name>
</gene>
<protein>
    <submittedName>
        <fullName evidence="2">Uncharacterized protein</fullName>
    </submittedName>
</protein>
<keyword evidence="3" id="KW-1185">Reference proteome</keyword>
<sequence>MDISPSHSVGRQSRDELPEAEPSQHCAESHFDTDRLDAAVTSAREYHVGDSCKPLAGDIDDLGVENIAYKLNFVSFQRGIIGGVSHRGDARGEPDCALLN</sequence>
<evidence type="ECO:0000256" key="1">
    <source>
        <dbReference type="SAM" id="MobiDB-lite"/>
    </source>
</evidence>
<name>A0ABW9L5C0_9MYCO</name>
<feature type="compositionally biased region" description="Polar residues" evidence="1">
    <location>
        <begin position="1"/>
        <end position="11"/>
    </location>
</feature>
<dbReference type="RefSeq" id="WP_205264026.1">
    <property type="nucleotide sequence ID" value="NZ_JBKBDD010000002.1"/>
</dbReference>
<dbReference type="EMBL" id="JBKBDD010000002">
    <property type="protein sequence ID" value="MFN6543136.1"/>
    <property type="molecule type" value="Genomic_DNA"/>
</dbReference>
<evidence type="ECO:0000313" key="2">
    <source>
        <dbReference type="EMBL" id="MFN6543136.1"/>
    </source>
</evidence>
<comment type="caution">
    <text evidence="2">The sequence shown here is derived from an EMBL/GenBank/DDBJ whole genome shotgun (WGS) entry which is preliminary data.</text>
</comment>
<evidence type="ECO:0000313" key="3">
    <source>
        <dbReference type="Proteomes" id="UP001635816"/>
    </source>
</evidence>
<dbReference type="Proteomes" id="UP001635816">
    <property type="component" value="Unassembled WGS sequence"/>
</dbReference>
<reference evidence="2 3" key="1">
    <citation type="submission" date="2024-12" db="EMBL/GenBank/DDBJ databases">
        <title>The coexistence of Mycolicibacterium septicum and Mycolicibacterium nivoides in clinical samples.</title>
        <authorList>
            <person name="Wang C."/>
            <person name="Feng Y."/>
            <person name="Zong Z."/>
        </authorList>
    </citation>
    <scope>NUCLEOTIDE SEQUENCE [LARGE SCALE GENOMIC DNA]</scope>
    <source>
        <strain evidence="2 3">120309</strain>
    </source>
</reference>